<proteinExistence type="predicted"/>
<organism evidence="3 4">
    <name type="scientific">Lophium mytilinum</name>
    <dbReference type="NCBI Taxonomy" id="390894"/>
    <lineage>
        <taxon>Eukaryota</taxon>
        <taxon>Fungi</taxon>
        <taxon>Dikarya</taxon>
        <taxon>Ascomycota</taxon>
        <taxon>Pezizomycotina</taxon>
        <taxon>Dothideomycetes</taxon>
        <taxon>Pleosporomycetidae</taxon>
        <taxon>Mytilinidiales</taxon>
        <taxon>Mytilinidiaceae</taxon>
        <taxon>Lophium</taxon>
    </lineage>
</organism>
<reference evidence="3" key="1">
    <citation type="journal article" date="2020" name="Stud. Mycol.">
        <title>101 Dothideomycetes genomes: a test case for predicting lifestyles and emergence of pathogens.</title>
        <authorList>
            <person name="Haridas S."/>
            <person name="Albert R."/>
            <person name="Binder M."/>
            <person name="Bloem J."/>
            <person name="Labutti K."/>
            <person name="Salamov A."/>
            <person name="Andreopoulos B."/>
            <person name="Baker S."/>
            <person name="Barry K."/>
            <person name="Bills G."/>
            <person name="Bluhm B."/>
            <person name="Cannon C."/>
            <person name="Castanera R."/>
            <person name="Culley D."/>
            <person name="Daum C."/>
            <person name="Ezra D."/>
            <person name="Gonzalez J."/>
            <person name="Henrissat B."/>
            <person name="Kuo A."/>
            <person name="Liang C."/>
            <person name="Lipzen A."/>
            <person name="Lutzoni F."/>
            <person name="Magnuson J."/>
            <person name="Mondo S."/>
            <person name="Nolan M."/>
            <person name="Ohm R."/>
            <person name="Pangilinan J."/>
            <person name="Park H.-J."/>
            <person name="Ramirez L."/>
            <person name="Alfaro M."/>
            <person name="Sun H."/>
            <person name="Tritt A."/>
            <person name="Yoshinaga Y."/>
            <person name="Zwiers L.-H."/>
            <person name="Turgeon B."/>
            <person name="Goodwin S."/>
            <person name="Spatafora J."/>
            <person name="Crous P."/>
            <person name="Grigoriev I."/>
        </authorList>
    </citation>
    <scope>NUCLEOTIDE SEQUENCE</scope>
    <source>
        <strain evidence="3">CBS 269.34</strain>
    </source>
</reference>
<keyword evidence="2" id="KW-0812">Transmembrane</keyword>
<keyword evidence="4" id="KW-1185">Reference proteome</keyword>
<name>A0A6A6QXF4_9PEZI</name>
<accession>A0A6A6QXF4</accession>
<evidence type="ECO:0000313" key="4">
    <source>
        <dbReference type="Proteomes" id="UP000799750"/>
    </source>
</evidence>
<evidence type="ECO:0000313" key="3">
    <source>
        <dbReference type="EMBL" id="KAF2496879.1"/>
    </source>
</evidence>
<feature type="region of interest" description="Disordered" evidence="1">
    <location>
        <begin position="75"/>
        <end position="96"/>
    </location>
</feature>
<protein>
    <recommendedName>
        <fullName evidence="5">Transmembrane protein</fullName>
    </recommendedName>
</protein>
<dbReference type="Proteomes" id="UP000799750">
    <property type="component" value="Unassembled WGS sequence"/>
</dbReference>
<dbReference type="AlphaFoldDB" id="A0A6A6QXF4"/>
<evidence type="ECO:0000256" key="1">
    <source>
        <dbReference type="SAM" id="MobiDB-lite"/>
    </source>
</evidence>
<keyword evidence="2" id="KW-0472">Membrane</keyword>
<gene>
    <name evidence="3" type="ORF">BU16DRAFT_560188</name>
</gene>
<dbReference type="EMBL" id="MU004187">
    <property type="protein sequence ID" value="KAF2496879.1"/>
    <property type="molecule type" value="Genomic_DNA"/>
</dbReference>
<evidence type="ECO:0000256" key="2">
    <source>
        <dbReference type="SAM" id="Phobius"/>
    </source>
</evidence>
<sequence>MEKLPSTNDSRILRIPTTRMLRSISLAILLISAALVFYSYAVLLPLPASDLPAVSATTNATLVLPQLAPDYVPQAKETPAMSGGESMARRPMPSLGMVGVATMGGEEL</sequence>
<feature type="transmembrane region" description="Helical" evidence="2">
    <location>
        <begin position="21"/>
        <end position="41"/>
    </location>
</feature>
<evidence type="ECO:0008006" key="5">
    <source>
        <dbReference type="Google" id="ProtNLM"/>
    </source>
</evidence>
<keyword evidence="2" id="KW-1133">Transmembrane helix</keyword>